<feature type="domain" description="Phosphatidic acid phosphatase type 2/haloperoxidase" evidence="2">
    <location>
        <begin position="79"/>
        <end position="151"/>
    </location>
</feature>
<dbReference type="InterPro" id="IPR000326">
    <property type="entry name" value="PAP2/HPO"/>
</dbReference>
<feature type="transmembrane region" description="Helical" evidence="1">
    <location>
        <begin position="20"/>
        <end position="37"/>
    </location>
</feature>
<reference evidence="3 4" key="1">
    <citation type="submission" date="2022-10" db="EMBL/GenBank/DDBJ databases">
        <title>paucibacter sp. hw8 Genome sequencing.</title>
        <authorList>
            <person name="Park S."/>
        </authorList>
    </citation>
    <scope>NUCLEOTIDE SEQUENCE [LARGE SCALE GENOMIC DNA]</scope>
    <source>
        <strain evidence="4">hw8</strain>
    </source>
</reference>
<gene>
    <name evidence="3" type="ORF">PRZ01_15355</name>
</gene>
<dbReference type="EMBL" id="JAQQXS010000014">
    <property type="protein sequence ID" value="MDC8786566.1"/>
    <property type="molecule type" value="Genomic_DNA"/>
</dbReference>
<dbReference type="Pfam" id="PF01569">
    <property type="entry name" value="PAP2"/>
    <property type="match status" value="1"/>
</dbReference>
<feature type="transmembrane region" description="Helical" evidence="1">
    <location>
        <begin position="131"/>
        <end position="150"/>
    </location>
</feature>
<dbReference type="CDD" id="cd01610">
    <property type="entry name" value="PAP2_like"/>
    <property type="match status" value="1"/>
</dbReference>
<dbReference type="SUPFAM" id="SSF48317">
    <property type="entry name" value="Acid phosphatase/Vanadium-dependent haloperoxidase"/>
    <property type="match status" value="1"/>
</dbReference>
<evidence type="ECO:0000313" key="4">
    <source>
        <dbReference type="Proteomes" id="UP001219862"/>
    </source>
</evidence>
<keyword evidence="1" id="KW-1133">Transmembrane helix</keyword>
<sequence length="218" mass="23144">MPAFTLHAFWHWFTRLGEAQILLPLALAAILWLALAAGEHVLARRWLGWLGFAVALTTATKLAFIGWGVGVAALNFTGISGHSMFAAAVLPVLAWVVLRGHAPRSQTLGVLMAYGAAALIAYSRVEVSAHSFSEALLGFVLGAWASGMVLRRAPALNRRPPLWLPVSVALALAISPGGAPPSRSHDAVTRLALKLSGHARAFTRADLLARPVPADWAD</sequence>
<organism evidence="3 4">
    <name type="scientific">Roseateles koreensis</name>
    <dbReference type="NCBI Taxonomy" id="2987526"/>
    <lineage>
        <taxon>Bacteria</taxon>
        <taxon>Pseudomonadati</taxon>
        <taxon>Pseudomonadota</taxon>
        <taxon>Betaproteobacteria</taxon>
        <taxon>Burkholderiales</taxon>
        <taxon>Sphaerotilaceae</taxon>
        <taxon>Roseateles</taxon>
    </lineage>
</organism>
<accession>A0ABT5KUF0</accession>
<proteinExistence type="predicted"/>
<dbReference type="InterPro" id="IPR036938">
    <property type="entry name" value="PAP2/HPO_sf"/>
</dbReference>
<keyword evidence="1" id="KW-0812">Transmembrane</keyword>
<keyword evidence="1" id="KW-0472">Membrane</keyword>
<dbReference type="RefSeq" id="WP_273597679.1">
    <property type="nucleotide sequence ID" value="NZ_JAQQXS010000014.1"/>
</dbReference>
<evidence type="ECO:0000256" key="1">
    <source>
        <dbReference type="SAM" id="Phobius"/>
    </source>
</evidence>
<feature type="transmembrane region" description="Helical" evidence="1">
    <location>
        <begin position="107"/>
        <end position="125"/>
    </location>
</feature>
<feature type="transmembrane region" description="Helical" evidence="1">
    <location>
        <begin position="49"/>
        <end position="73"/>
    </location>
</feature>
<evidence type="ECO:0000259" key="2">
    <source>
        <dbReference type="Pfam" id="PF01569"/>
    </source>
</evidence>
<comment type="caution">
    <text evidence="3">The sequence shown here is derived from an EMBL/GenBank/DDBJ whole genome shotgun (WGS) entry which is preliminary data.</text>
</comment>
<feature type="transmembrane region" description="Helical" evidence="1">
    <location>
        <begin position="79"/>
        <end position="98"/>
    </location>
</feature>
<keyword evidence="4" id="KW-1185">Reference proteome</keyword>
<dbReference type="Gene3D" id="1.20.144.10">
    <property type="entry name" value="Phosphatidic acid phosphatase type 2/haloperoxidase"/>
    <property type="match status" value="1"/>
</dbReference>
<evidence type="ECO:0000313" key="3">
    <source>
        <dbReference type="EMBL" id="MDC8786566.1"/>
    </source>
</evidence>
<name>A0ABT5KUF0_9BURK</name>
<dbReference type="Proteomes" id="UP001219862">
    <property type="component" value="Unassembled WGS sequence"/>
</dbReference>
<protein>
    <submittedName>
        <fullName evidence="3">Phosphatase PAP2 family protein</fullName>
    </submittedName>
</protein>